<name>A0A4C1Y3E1_EUMVA</name>
<sequence length="114" mass="13143">MVLGSFFFHPRKSGCPISGYADGNLEVHSVPLLRQPQLATFLLTYLPVLPTVEVSSQMRDQEQIQVEPLNSSVALTDSSTFEYLSDHRENKENRMIKRISFENSWFKLQPRRTN</sequence>
<protein>
    <submittedName>
        <fullName evidence="1">Uncharacterized protein</fullName>
    </submittedName>
</protein>
<keyword evidence="2" id="KW-1185">Reference proteome</keyword>
<evidence type="ECO:0000313" key="2">
    <source>
        <dbReference type="Proteomes" id="UP000299102"/>
    </source>
</evidence>
<organism evidence="1 2">
    <name type="scientific">Eumeta variegata</name>
    <name type="common">Bagworm moth</name>
    <name type="synonym">Eumeta japonica</name>
    <dbReference type="NCBI Taxonomy" id="151549"/>
    <lineage>
        <taxon>Eukaryota</taxon>
        <taxon>Metazoa</taxon>
        <taxon>Ecdysozoa</taxon>
        <taxon>Arthropoda</taxon>
        <taxon>Hexapoda</taxon>
        <taxon>Insecta</taxon>
        <taxon>Pterygota</taxon>
        <taxon>Neoptera</taxon>
        <taxon>Endopterygota</taxon>
        <taxon>Lepidoptera</taxon>
        <taxon>Glossata</taxon>
        <taxon>Ditrysia</taxon>
        <taxon>Tineoidea</taxon>
        <taxon>Psychidae</taxon>
        <taxon>Oiketicinae</taxon>
        <taxon>Eumeta</taxon>
    </lineage>
</organism>
<accession>A0A4C1Y3E1</accession>
<reference evidence="1 2" key="1">
    <citation type="journal article" date="2019" name="Commun. Biol.">
        <title>The bagworm genome reveals a unique fibroin gene that provides high tensile strength.</title>
        <authorList>
            <person name="Kono N."/>
            <person name="Nakamura H."/>
            <person name="Ohtoshi R."/>
            <person name="Tomita M."/>
            <person name="Numata K."/>
            <person name="Arakawa K."/>
        </authorList>
    </citation>
    <scope>NUCLEOTIDE SEQUENCE [LARGE SCALE GENOMIC DNA]</scope>
</reference>
<dbReference type="AlphaFoldDB" id="A0A4C1Y3E1"/>
<proteinExistence type="predicted"/>
<dbReference type="Proteomes" id="UP000299102">
    <property type="component" value="Unassembled WGS sequence"/>
</dbReference>
<dbReference type="EMBL" id="BGZK01001038">
    <property type="protein sequence ID" value="GBP69352.1"/>
    <property type="molecule type" value="Genomic_DNA"/>
</dbReference>
<gene>
    <name evidence="1" type="ORF">EVAR_53429_1</name>
</gene>
<evidence type="ECO:0000313" key="1">
    <source>
        <dbReference type="EMBL" id="GBP69352.1"/>
    </source>
</evidence>
<comment type="caution">
    <text evidence="1">The sequence shown here is derived from an EMBL/GenBank/DDBJ whole genome shotgun (WGS) entry which is preliminary data.</text>
</comment>